<organism evidence="2 3">
    <name type="scientific">Calycomorphotria hydatis</name>
    <dbReference type="NCBI Taxonomy" id="2528027"/>
    <lineage>
        <taxon>Bacteria</taxon>
        <taxon>Pseudomonadati</taxon>
        <taxon>Planctomycetota</taxon>
        <taxon>Planctomycetia</taxon>
        <taxon>Planctomycetales</taxon>
        <taxon>Planctomycetaceae</taxon>
        <taxon>Calycomorphotria</taxon>
    </lineage>
</organism>
<dbReference type="InterPro" id="IPR045584">
    <property type="entry name" value="Pilin-like"/>
</dbReference>
<feature type="domain" description="DUF1559" evidence="1">
    <location>
        <begin position="30"/>
        <end position="356"/>
    </location>
</feature>
<dbReference type="Proteomes" id="UP000319976">
    <property type="component" value="Chromosome"/>
</dbReference>
<dbReference type="PANTHER" id="PTHR30093">
    <property type="entry name" value="GENERAL SECRETION PATHWAY PROTEIN G"/>
    <property type="match status" value="1"/>
</dbReference>
<dbReference type="Pfam" id="PF07963">
    <property type="entry name" value="N_methyl"/>
    <property type="match status" value="1"/>
</dbReference>
<dbReference type="InterPro" id="IPR011453">
    <property type="entry name" value="DUF1559"/>
</dbReference>
<accession>A0A517TDE1</accession>
<dbReference type="KEGG" id="chya:V22_36630"/>
<evidence type="ECO:0000259" key="1">
    <source>
        <dbReference type="Pfam" id="PF07596"/>
    </source>
</evidence>
<proteinExistence type="predicted"/>
<evidence type="ECO:0000313" key="3">
    <source>
        <dbReference type="Proteomes" id="UP000319976"/>
    </source>
</evidence>
<dbReference type="OrthoDB" id="254023at2"/>
<evidence type="ECO:0000313" key="2">
    <source>
        <dbReference type="EMBL" id="QDT66396.1"/>
    </source>
</evidence>
<keyword evidence="3" id="KW-1185">Reference proteome</keyword>
<name>A0A517TDE1_9PLAN</name>
<dbReference type="RefSeq" id="WP_145265450.1">
    <property type="nucleotide sequence ID" value="NZ_CP036316.1"/>
</dbReference>
<dbReference type="PANTHER" id="PTHR30093:SF2">
    <property type="entry name" value="TYPE II SECRETION SYSTEM PROTEIN H"/>
    <property type="match status" value="1"/>
</dbReference>
<dbReference type="Gene3D" id="3.30.700.10">
    <property type="entry name" value="Glycoprotein, Type 4 Pilin"/>
    <property type="match status" value="1"/>
</dbReference>
<protein>
    <recommendedName>
        <fullName evidence="1">DUF1559 domain-containing protein</fullName>
    </recommendedName>
</protein>
<dbReference type="EMBL" id="CP036316">
    <property type="protein sequence ID" value="QDT66396.1"/>
    <property type="molecule type" value="Genomic_DNA"/>
</dbReference>
<sequence length="415" mass="43248">MRKGFTLIELLVVISIIAILVALVTPAVFAAREAARSAQCQNNLRNFGIALHTFSLNDPSERFCSGSIDFFRDGCWDSYGWVSDIVSIGAGEPADLLCPSSDLFSLEKINEMAGQEKSATSNVYSLTKDGNNANRMFAGACASFPGAGTATATTSAFTSIGGAGNVIVTQLIDDGYNTNYASSHFLVRGKALEASSGTFPATKGLGGTRGPFRRTDLEGSVAANTIPFLGCAAPGDTAEAISVLPIDVDGDGSNELSVGDRLCETSNDGPSAFKTSGSLVVIEELAGESTALLSVVDGSSSISVTGSDLQEQTAAYVADPTTATIIQDTRDWYAWHGGKSVNILFADGSVQKFGDENGDKFFNPGFNVATANSGTTGDELEAAIGYRDNTVDLPPAVIWNAASLPQAEIAKTSFE</sequence>
<gene>
    <name evidence="2" type="ORF">V22_36630</name>
</gene>
<dbReference type="PROSITE" id="PS00409">
    <property type="entry name" value="PROKAR_NTER_METHYL"/>
    <property type="match status" value="1"/>
</dbReference>
<dbReference type="NCBIfam" id="TIGR02532">
    <property type="entry name" value="IV_pilin_GFxxxE"/>
    <property type="match status" value="1"/>
</dbReference>
<reference evidence="2 3" key="1">
    <citation type="submission" date="2019-02" db="EMBL/GenBank/DDBJ databases">
        <title>Deep-cultivation of Planctomycetes and their phenomic and genomic characterization uncovers novel biology.</title>
        <authorList>
            <person name="Wiegand S."/>
            <person name="Jogler M."/>
            <person name="Boedeker C."/>
            <person name="Pinto D."/>
            <person name="Vollmers J."/>
            <person name="Rivas-Marin E."/>
            <person name="Kohn T."/>
            <person name="Peeters S.H."/>
            <person name="Heuer A."/>
            <person name="Rast P."/>
            <person name="Oberbeckmann S."/>
            <person name="Bunk B."/>
            <person name="Jeske O."/>
            <person name="Meyerdierks A."/>
            <person name="Storesund J.E."/>
            <person name="Kallscheuer N."/>
            <person name="Luecker S."/>
            <person name="Lage O.M."/>
            <person name="Pohl T."/>
            <person name="Merkel B.J."/>
            <person name="Hornburger P."/>
            <person name="Mueller R.-W."/>
            <person name="Bruemmer F."/>
            <person name="Labrenz M."/>
            <person name="Spormann A.M."/>
            <person name="Op den Camp H."/>
            <person name="Overmann J."/>
            <person name="Amann R."/>
            <person name="Jetten M.S.M."/>
            <person name="Mascher T."/>
            <person name="Medema M.H."/>
            <person name="Devos D.P."/>
            <person name="Kaster A.-K."/>
            <person name="Ovreas L."/>
            <person name="Rohde M."/>
            <person name="Galperin M.Y."/>
            <person name="Jogler C."/>
        </authorList>
    </citation>
    <scope>NUCLEOTIDE SEQUENCE [LARGE SCALE GENOMIC DNA]</scope>
    <source>
        <strain evidence="2 3">V22</strain>
    </source>
</reference>
<dbReference type="AlphaFoldDB" id="A0A517TDE1"/>
<dbReference type="InterPro" id="IPR012902">
    <property type="entry name" value="N_methyl_site"/>
</dbReference>
<dbReference type="Pfam" id="PF07596">
    <property type="entry name" value="SBP_bac_10"/>
    <property type="match status" value="1"/>
</dbReference>
<dbReference type="SUPFAM" id="SSF54523">
    <property type="entry name" value="Pili subunits"/>
    <property type="match status" value="1"/>
</dbReference>